<gene>
    <name evidence="1" type="ORF">PYX00_003693</name>
</gene>
<sequence>MECIGLPPNIFFLQNDAVCIQLLPPWTNHKRFNHHIRMLIENNQKSEDITKYQFGSNPATADFIERWGK</sequence>
<proteinExistence type="predicted"/>
<dbReference type="EMBL" id="JARGDH010000002">
    <property type="protein sequence ID" value="KAL0276006.1"/>
    <property type="molecule type" value="Genomic_DNA"/>
</dbReference>
<protein>
    <submittedName>
        <fullName evidence="1">Uncharacterized protein</fullName>
    </submittedName>
</protein>
<comment type="caution">
    <text evidence="1">The sequence shown here is derived from an EMBL/GenBank/DDBJ whole genome shotgun (WGS) entry which is preliminary data.</text>
</comment>
<reference evidence="1" key="1">
    <citation type="journal article" date="2024" name="Gigascience">
        <title>Chromosome-level genome of the poultry shaft louse Menopon gallinae provides insight into the host-switching and adaptive evolution of parasitic lice.</title>
        <authorList>
            <person name="Xu Y."/>
            <person name="Ma L."/>
            <person name="Liu S."/>
            <person name="Liang Y."/>
            <person name="Liu Q."/>
            <person name="He Z."/>
            <person name="Tian L."/>
            <person name="Duan Y."/>
            <person name="Cai W."/>
            <person name="Li H."/>
            <person name="Song F."/>
        </authorList>
    </citation>
    <scope>NUCLEOTIDE SEQUENCE</scope>
    <source>
        <strain evidence="1">Cailab_2023a</strain>
    </source>
</reference>
<accession>A0AAW2I2H8</accession>
<evidence type="ECO:0000313" key="1">
    <source>
        <dbReference type="EMBL" id="KAL0276006.1"/>
    </source>
</evidence>
<dbReference type="AlphaFoldDB" id="A0AAW2I2H8"/>
<organism evidence="1">
    <name type="scientific">Menopon gallinae</name>
    <name type="common">poultry shaft louse</name>
    <dbReference type="NCBI Taxonomy" id="328185"/>
    <lineage>
        <taxon>Eukaryota</taxon>
        <taxon>Metazoa</taxon>
        <taxon>Ecdysozoa</taxon>
        <taxon>Arthropoda</taxon>
        <taxon>Hexapoda</taxon>
        <taxon>Insecta</taxon>
        <taxon>Pterygota</taxon>
        <taxon>Neoptera</taxon>
        <taxon>Paraneoptera</taxon>
        <taxon>Psocodea</taxon>
        <taxon>Troctomorpha</taxon>
        <taxon>Phthiraptera</taxon>
        <taxon>Amblycera</taxon>
        <taxon>Menoponidae</taxon>
        <taxon>Menopon</taxon>
    </lineage>
</organism>
<name>A0AAW2I2H8_9NEOP</name>